<dbReference type="AlphaFoldDB" id="A0ABD0K9D9"/>
<sequence length="74" mass="8228">GTLGLRYPDTHDEISADAGNKTKPCLLSLVVVWICRAACSPEDHGRRELMLNWAPEAHHESLYGLEHSECLRSA</sequence>
<evidence type="ECO:0000313" key="2">
    <source>
        <dbReference type="Proteomes" id="UP001519460"/>
    </source>
</evidence>
<dbReference type="Proteomes" id="UP001519460">
    <property type="component" value="Unassembled WGS sequence"/>
</dbReference>
<gene>
    <name evidence="1" type="ORF">BaRGS_00025220</name>
</gene>
<name>A0ABD0K9D9_9CAEN</name>
<proteinExistence type="predicted"/>
<reference evidence="1 2" key="1">
    <citation type="journal article" date="2023" name="Sci. Data">
        <title>Genome assembly of the Korean intertidal mud-creeper Batillaria attramentaria.</title>
        <authorList>
            <person name="Patra A.K."/>
            <person name="Ho P.T."/>
            <person name="Jun S."/>
            <person name="Lee S.J."/>
            <person name="Kim Y."/>
            <person name="Won Y.J."/>
        </authorList>
    </citation>
    <scope>NUCLEOTIDE SEQUENCE [LARGE SCALE GENOMIC DNA]</scope>
    <source>
        <strain evidence="1">Wonlab-2016</strain>
    </source>
</reference>
<comment type="caution">
    <text evidence="1">The sequence shown here is derived from an EMBL/GenBank/DDBJ whole genome shotgun (WGS) entry which is preliminary data.</text>
</comment>
<keyword evidence="2" id="KW-1185">Reference proteome</keyword>
<protein>
    <submittedName>
        <fullName evidence="1">Uncharacterized protein</fullName>
    </submittedName>
</protein>
<feature type="non-terminal residue" evidence="1">
    <location>
        <position position="1"/>
    </location>
</feature>
<dbReference type="EMBL" id="JACVVK020000225">
    <property type="protein sequence ID" value="KAK7483546.1"/>
    <property type="molecule type" value="Genomic_DNA"/>
</dbReference>
<accession>A0ABD0K9D9</accession>
<organism evidence="1 2">
    <name type="scientific">Batillaria attramentaria</name>
    <dbReference type="NCBI Taxonomy" id="370345"/>
    <lineage>
        <taxon>Eukaryota</taxon>
        <taxon>Metazoa</taxon>
        <taxon>Spiralia</taxon>
        <taxon>Lophotrochozoa</taxon>
        <taxon>Mollusca</taxon>
        <taxon>Gastropoda</taxon>
        <taxon>Caenogastropoda</taxon>
        <taxon>Sorbeoconcha</taxon>
        <taxon>Cerithioidea</taxon>
        <taxon>Batillariidae</taxon>
        <taxon>Batillaria</taxon>
    </lineage>
</organism>
<evidence type="ECO:0000313" key="1">
    <source>
        <dbReference type="EMBL" id="KAK7483546.1"/>
    </source>
</evidence>